<evidence type="ECO:0000256" key="1">
    <source>
        <dbReference type="SAM" id="SignalP"/>
    </source>
</evidence>
<gene>
    <name evidence="2" type="ORF">GCM10010185_35790</name>
</gene>
<keyword evidence="1" id="KW-0732">Signal</keyword>
<protein>
    <recommendedName>
        <fullName evidence="4">Secreted protein</fullName>
    </recommendedName>
</protein>
<dbReference type="Proteomes" id="UP000639606">
    <property type="component" value="Unassembled WGS sequence"/>
</dbReference>
<reference evidence="2" key="2">
    <citation type="submission" date="2020-09" db="EMBL/GenBank/DDBJ databases">
        <authorList>
            <person name="Sun Q."/>
            <person name="Ohkuma M."/>
        </authorList>
    </citation>
    <scope>NUCLEOTIDE SEQUENCE</scope>
    <source>
        <strain evidence="2">JCM 3313</strain>
    </source>
</reference>
<evidence type="ECO:0000313" key="2">
    <source>
        <dbReference type="EMBL" id="GGP60207.1"/>
    </source>
</evidence>
<feature type="chain" id="PRO_5037548972" description="Secreted protein" evidence="1">
    <location>
        <begin position="25"/>
        <end position="107"/>
    </location>
</feature>
<feature type="signal peptide" evidence="1">
    <location>
        <begin position="1"/>
        <end position="24"/>
    </location>
</feature>
<reference evidence="2" key="1">
    <citation type="journal article" date="2014" name="Int. J. Syst. Evol. Microbiol.">
        <title>Complete genome sequence of Corynebacterium casei LMG S-19264T (=DSM 44701T), isolated from a smear-ripened cheese.</title>
        <authorList>
            <consortium name="US DOE Joint Genome Institute (JGI-PGF)"/>
            <person name="Walter F."/>
            <person name="Albersmeier A."/>
            <person name="Kalinowski J."/>
            <person name="Ruckert C."/>
        </authorList>
    </citation>
    <scope>NUCLEOTIDE SEQUENCE</scope>
    <source>
        <strain evidence="2">JCM 3313</strain>
    </source>
</reference>
<dbReference type="AlphaFoldDB" id="A0A918EEW5"/>
<accession>A0A918EEW5</accession>
<proteinExistence type="predicted"/>
<organism evidence="2 3">
    <name type="scientific">Saccharothrix coeruleofusca</name>
    <dbReference type="NCBI Taxonomy" id="33919"/>
    <lineage>
        <taxon>Bacteria</taxon>
        <taxon>Bacillati</taxon>
        <taxon>Actinomycetota</taxon>
        <taxon>Actinomycetes</taxon>
        <taxon>Pseudonocardiales</taxon>
        <taxon>Pseudonocardiaceae</taxon>
        <taxon>Saccharothrix</taxon>
    </lineage>
</organism>
<comment type="caution">
    <text evidence="2">The sequence shown here is derived from an EMBL/GenBank/DDBJ whole genome shotgun (WGS) entry which is preliminary data.</text>
</comment>
<name>A0A918EEW5_9PSEU</name>
<dbReference type="RefSeq" id="WP_189224410.1">
    <property type="nucleotide sequence ID" value="NZ_BMRG01000006.1"/>
</dbReference>
<sequence>MLKKAAAVTAIAAGFLMVGSPAFATAGEEHGVPGIEWLNYEDNETTEANQTGLLNLNDSEVLSDIYACGLEVIPVIPIIAENDTVTCYSQDENETAIVGNETDIDSD</sequence>
<keyword evidence="3" id="KW-1185">Reference proteome</keyword>
<evidence type="ECO:0000313" key="3">
    <source>
        <dbReference type="Proteomes" id="UP000639606"/>
    </source>
</evidence>
<dbReference type="EMBL" id="BMRG01000006">
    <property type="protein sequence ID" value="GGP60207.1"/>
    <property type="molecule type" value="Genomic_DNA"/>
</dbReference>
<evidence type="ECO:0008006" key="4">
    <source>
        <dbReference type="Google" id="ProtNLM"/>
    </source>
</evidence>